<name>A0A812CVG9_ACAPH</name>
<evidence type="ECO:0000256" key="1">
    <source>
        <dbReference type="SAM" id="MobiDB-lite"/>
    </source>
</evidence>
<dbReference type="GO" id="GO:0007095">
    <property type="term" value="P:mitotic G2 DNA damage checkpoint signaling"/>
    <property type="evidence" value="ECO:0007669"/>
    <property type="project" value="TreeGrafter"/>
</dbReference>
<feature type="region of interest" description="Disordered" evidence="1">
    <location>
        <begin position="848"/>
        <end position="944"/>
    </location>
</feature>
<feature type="compositionally biased region" description="Low complexity" evidence="1">
    <location>
        <begin position="852"/>
        <end position="863"/>
    </location>
</feature>
<proteinExistence type="predicted"/>
<gene>
    <name evidence="3" type="ORF">SPHA_40626</name>
</gene>
<dbReference type="GO" id="GO:0033314">
    <property type="term" value="P:mitotic DNA replication checkpoint signaling"/>
    <property type="evidence" value="ECO:0007669"/>
    <property type="project" value="InterPro"/>
</dbReference>
<reference evidence="3" key="1">
    <citation type="submission" date="2021-01" db="EMBL/GenBank/DDBJ databases">
        <authorList>
            <person name="Li R."/>
            <person name="Bekaert M."/>
        </authorList>
    </citation>
    <scope>NUCLEOTIDE SEQUENCE</scope>
    <source>
        <strain evidence="3">Farmed</strain>
    </source>
</reference>
<dbReference type="PANTHER" id="PTHR21556">
    <property type="entry name" value="TRESLIN"/>
    <property type="match status" value="1"/>
</dbReference>
<feature type="compositionally biased region" description="Basic and acidic residues" evidence="1">
    <location>
        <begin position="867"/>
        <end position="877"/>
    </location>
</feature>
<evidence type="ECO:0000313" key="4">
    <source>
        <dbReference type="Proteomes" id="UP000597762"/>
    </source>
</evidence>
<dbReference type="InterPro" id="IPR026153">
    <property type="entry name" value="Treslin"/>
</dbReference>
<feature type="region of interest" description="Disordered" evidence="1">
    <location>
        <begin position="124"/>
        <end position="144"/>
    </location>
</feature>
<evidence type="ECO:0000259" key="2">
    <source>
        <dbReference type="Pfam" id="PF21855"/>
    </source>
</evidence>
<evidence type="ECO:0000313" key="3">
    <source>
        <dbReference type="EMBL" id="CAE1277405.1"/>
    </source>
</evidence>
<dbReference type="GO" id="GO:0030174">
    <property type="term" value="P:regulation of DNA-templated DNA replication initiation"/>
    <property type="evidence" value="ECO:0007669"/>
    <property type="project" value="TreeGrafter"/>
</dbReference>
<dbReference type="GO" id="GO:0003682">
    <property type="term" value="F:chromatin binding"/>
    <property type="evidence" value="ECO:0007669"/>
    <property type="project" value="TreeGrafter"/>
</dbReference>
<protein>
    <recommendedName>
        <fullName evidence="2">Treslin STD domain-containing protein</fullName>
    </recommendedName>
</protein>
<dbReference type="PANTHER" id="PTHR21556:SF2">
    <property type="entry name" value="TRESLIN"/>
    <property type="match status" value="1"/>
</dbReference>
<dbReference type="InterPro" id="IPR053920">
    <property type="entry name" value="Treslin_STD"/>
</dbReference>
<feature type="domain" description="Treslin STD" evidence="2">
    <location>
        <begin position="610"/>
        <end position="776"/>
    </location>
</feature>
<dbReference type="AlphaFoldDB" id="A0A812CVG9"/>
<keyword evidence="4" id="KW-1185">Reference proteome</keyword>
<dbReference type="Proteomes" id="UP000597762">
    <property type="component" value="Unassembled WGS sequence"/>
</dbReference>
<comment type="caution">
    <text evidence="3">The sequence shown here is derived from an EMBL/GenBank/DDBJ whole genome shotgun (WGS) entry which is preliminary data.</text>
</comment>
<feature type="compositionally biased region" description="Basic and acidic residues" evidence="1">
    <location>
        <begin position="887"/>
        <end position="907"/>
    </location>
</feature>
<accession>A0A812CVG9</accession>
<feature type="compositionally biased region" description="Basic residues" evidence="1">
    <location>
        <begin position="908"/>
        <end position="924"/>
    </location>
</feature>
<dbReference type="GO" id="GO:0006260">
    <property type="term" value="P:DNA replication"/>
    <property type="evidence" value="ECO:0007669"/>
    <property type="project" value="InterPro"/>
</dbReference>
<organism evidence="3 4">
    <name type="scientific">Acanthosepion pharaonis</name>
    <name type="common">Pharaoh cuttlefish</name>
    <name type="synonym">Sepia pharaonis</name>
    <dbReference type="NCBI Taxonomy" id="158019"/>
    <lineage>
        <taxon>Eukaryota</taxon>
        <taxon>Metazoa</taxon>
        <taxon>Spiralia</taxon>
        <taxon>Lophotrochozoa</taxon>
        <taxon>Mollusca</taxon>
        <taxon>Cephalopoda</taxon>
        <taxon>Coleoidea</taxon>
        <taxon>Decapodiformes</taxon>
        <taxon>Sepiida</taxon>
        <taxon>Sepiina</taxon>
        <taxon>Sepiidae</taxon>
        <taxon>Acanthosepion</taxon>
    </lineage>
</organism>
<dbReference type="GO" id="GO:0005634">
    <property type="term" value="C:nucleus"/>
    <property type="evidence" value="ECO:0007669"/>
    <property type="project" value="InterPro"/>
</dbReference>
<dbReference type="EMBL" id="CAHIKZ030001924">
    <property type="protein sequence ID" value="CAE1277405.1"/>
    <property type="molecule type" value="Genomic_DNA"/>
</dbReference>
<sequence length="1058" mass="119536">MVVDSEVLLDSFMPPSLFKEFVVNRNLSLYWIDHQIHDDIFLHHANVSDYENESFRIVNEALAKLGGTLIPLDSLTVAGSLHWSSIYYNTKWANHLFLDVNSPQQLSHFGNFLQKKSDVDDDFPSLPSNNKAVSKDQNKRSKHQIKGRGLLPVTSVLDHFIKGPCTTASALIKDGGNLTRQPHIEATLGFHQNETQPELCPLMLVPTNSSGTGTIEKFFSCSQLSSSGADVHVSMTDKHKQSKGDSQPNVQFILSSEPQSQSSSLMLSSQQSSICLQLEVYSYLRRSDVCSTSDYAFFCTVCIQRLSKFTANKKSDNPKSSTFNSYAKFQSLLLRLTEADQNLVLTVKLDGQSTPFLAVLQPLSVSLGLIVFFPMGLSLNLENHLVCKSNHNVTKETTPAHTSQLEADDLDYITQHFAKKLWHPKYIPQSFEMHRSDINVRNEVSKLNVFDSAVLNKWNLPCCNNPEMAKMSMSFDKNIATDREACVTRETNLFKQLKTFYRQADSPSQLVNKKQQQEEEKKLAENMSEETACQNAGGEPKPRILQKLRSFTLGPTRAEMILSKSMQVVEQQSKVDKDESIGMSQSSRLSLETESQALAVVKQIDDDLALSSFIKEFYESTITNNLNSWNRMHHMVAIVHMYMKERSKKNPEAEAKKFLEEQVYLSSFSLRQKYQDAALSTKKQNKILEYQLQIILRMEMLSYLKLSEDHATNEDEEQEDNEESIVDSFVDEIVTMLRTLSFITDAAIVPVFLNDVLLKNYTDTLMRPLAEIYNELLQPLPSVLAASADSPESSIPSSFCPSTVGTCILDETTRDGFPENGTTQAKRAKTIQVVPGLGEGVKRQIVVGKKPAATAKQNNPTKNAKNKKTEENDSKEKVRARRSLFMSEKRNLERHRSFALHDKDKTRSHQKQRHSHRFSSKHSMAKSSSAQKRSKTMVAETPAHKQISQVMRRWHLLQSRLTEPMQNTQPVCAEINTTPKRAKPDMTVSIIEESPLKEGISIPKLSENCKKTTVLIRRAFYGSQNEKSQSRNLTKYLELTSAAFKIISKFGQSGSDIW</sequence>
<dbReference type="GO" id="GO:0010212">
    <property type="term" value="P:response to ionizing radiation"/>
    <property type="evidence" value="ECO:0007669"/>
    <property type="project" value="InterPro"/>
</dbReference>
<dbReference type="OrthoDB" id="5812172at2759"/>
<dbReference type="Pfam" id="PF21855">
    <property type="entry name" value="Treslin_STD"/>
    <property type="match status" value="1"/>
</dbReference>